<dbReference type="RefSeq" id="WP_167072457.1">
    <property type="nucleotide sequence ID" value="NZ_JAAOZC010000002.1"/>
</dbReference>
<protein>
    <recommendedName>
        <fullName evidence="1">HEPN AbiJ-N-terminal domain-containing protein</fullName>
    </recommendedName>
</protein>
<comment type="caution">
    <text evidence="2">The sequence shown here is derived from an EMBL/GenBank/DDBJ whole genome shotgun (WGS) entry which is preliminary data.</text>
</comment>
<feature type="domain" description="HEPN AbiJ-N-terminal" evidence="1">
    <location>
        <begin position="14"/>
        <end position="154"/>
    </location>
</feature>
<dbReference type="InterPro" id="IPR049503">
    <property type="entry name" value="AbiJ_NTD4"/>
</dbReference>
<name>A0ABX0TQ31_9SPHN</name>
<reference evidence="2 3" key="1">
    <citation type="submission" date="2020-03" db="EMBL/GenBank/DDBJ databases">
        <title>Genomic Encyclopedia of Type Strains, Phase III (KMG-III): the genomes of soil and plant-associated and newly described type strains.</title>
        <authorList>
            <person name="Whitman W."/>
        </authorList>
    </citation>
    <scope>NUCLEOTIDE SEQUENCE [LARGE SCALE GENOMIC DNA]</scope>
    <source>
        <strain evidence="2 3">CECT 8804</strain>
    </source>
</reference>
<evidence type="ECO:0000313" key="2">
    <source>
        <dbReference type="EMBL" id="NIJ07607.1"/>
    </source>
</evidence>
<organism evidence="2 3">
    <name type="scientific">Sphingomonas vulcanisoli</name>
    <dbReference type="NCBI Taxonomy" id="1658060"/>
    <lineage>
        <taxon>Bacteria</taxon>
        <taxon>Pseudomonadati</taxon>
        <taxon>Pseudomonadota</taxon>
        <taxon>Alphaproteobacteria</taxon>
        <taxon>Sphingomonadales</taxon>
        <taxon>Sphingomonadaceae</taxon>
        <taxon>Sphingomonas</taxon>
    </lineage>
</organism>
<evidence type="ECO:0000259" key="1">
    <source>
        <dbReference type="Pfam" id="PF18863"/>
    </source>
</evidence>
<keyword evidence="3" id="KW-1185">Reference proteome</keyword>
<dbReference type="Proteomes" id="UP000727456">
    <property type="component" value="Unassembled WGS sequence"/>
</dbReference>
<sequence>MNDSPEINRRSLSFAQVEGDEPLPSQLALRQLSQEVRAKLWALIWEPLKQMQRNSQVSDDYARLSDPWQSIFMRWHINVLHKFPDDFDIKIASHIKAKRRLFETGSYSEVLTFVEFLVRDRQIPSAYPRAFNVLLEQCRTAYRLIDLSIMPLASRRMR</sequence>
<evidence type="ECO:0000313" key="3">
    <source>
        <dbReference type="Proteomes" id="UP000727456"/>
    </source>
</evidence>
<dbReference type="EMBL" id="JAAOZC010000002">
    <property type="protein sequence ID" value="NIJ07607.1"/>
    <property type="molecule type" value="Genomic_DNA"/>
</dbReference>
<proteinExistence type="predicted"/>
<accession>A0ABX0TQ31</accession>
<dbReference type="Pfam" id="PF18863">
    <property type="entry name" value="AbiJ_NTD4"/>
    <property type="match status" value="1"/>
</dbReference>
<gene>
    <name evidence="2" type="ORF">FHS31_001203</name>
</gene>